<evidence type="ECO:0000313" key="10">
    <source>
        <dbReference type="Proteomes" id="UP000179344"/>
    </source>
</evidence>
<feature type="transmembrane region" description="Helical" evidence="7">
    <location>
        <begin position="43"/>
        <end position="66"/>
    </location>
</feature>
<dbReference type="GO" id="GO:0005886">
    <property type="term" value="C:plasma membrane"/>
    <property type="evidence" value="ECO:0007669"/>
    <property type="project" value="TreeGrafter"/>
</dbReference>
<dbReference type="AlphaFoldDB" id="A0A1F6TC71"/>
<evidence type="ECO:0000256" key="2">
    <source>
        <dbReference type="ARBA" id="ARBA00013855"/>
    </source>
</evidence>
<dbReference type="NCBIfam" id="TIGR00219">
    <property type="entry name" value="mreC"/>
    <property type="match status" value="1"/>
</dbReference>
<dbReference type="InterPro" id="IPR007221">
    <property type="entry name" value="MreC"/>
</dbReference>
<keyword evidence="6" id="KW-0175">Coiled coil</keyword>
<keyword evidence="7" id="KW-0472">Membrane</keyword>
<dbReference type="InterPro" id="IPR042177">
    <property type="entry name" value="Cell/Rod_1"/>
</dbReference>
<comment type="similarity">
    <text evidence="1 5">Belongs to the MreC family.</text>
</comment>
<evidence type="ECO:0000256" key="5">
    <source>
        <dbReference type="PIRNR" id="PIRNR038471"/>
    </source>
</evidence>
<organism evidence="9 10">
    <name type="scientific">Candidatus Muproteobacteria bacterium RBG_16_65_31</name>
    <dbReference type="NCBI Taxonomy" id="1817759"/>
    <lineage>
        <taxon>Bacteria</taxon>
        <taxon>Pseudomonadati</taxon>
        <taxon>Pseudomonadota</taxon>
        <taxon>Candidatus Muproteobacteria</taxon>
    </lineage>
</organism>
<evidence type="ECO:0000256" key="4">
    <source>
        <dbReference type="ARBA" id="ARBA00032089"/>
    </source>
</evidence>
<dbReference type="InterPro" id="IPR042175">
    <property type="entry name" value="Cell/Rod_MreC_2"/>
</dbReference>
<comment type="caution">
    <text evidence="9">The sequence shown here is derived from an EMBL/GenBank/DDBJ whole genome shotgun (WGS) entry which is preliminary data.</text>
</comment>
<dbReference type="Gene3D" id="2.40.10.340">
    <property type="entry name" value="Rod shape-determining protein MreC, domain 1"/>
    <property type="match status" value="1"/>
</dbReference>
<evidence type="ECO:0000259" key="8">
    <source>
        <dbReference type="Pfam" id="PF04085"/>
    </source>
</evidence>
<dbReference type="InterPro" id="IPR055342">
    <property type="entry name" value="MreC_beta-barrel_core"/>
</dbReference>
<feature type="coiled-coil region" evidence="6">
    <location>
        <begin position="73"/>
        <end position="117"/>
    </location>
</feature>
<dbReference type="PIRSF" id="PIRSF038471">
    <property type="entry name" value="MreC"/>
    <property type="match status" value="1"/>
</dbReference>
<dbReference type="EMBL" id="MFST01000142">
    <property type="protein sequence ID" value="OGI42738.1"/>
    <property type="molecule type" value="Genomic_DNA"/>
</dbReference>
<keyword evidence="7" id="KW-0812">Transmembrane</keyword>
<evidence type="ECO:0000256" key="1">
    <source>
        <dbReference type="ARBA" id="ARBA00009369"/>
    </source>
</evidence>
<reference evidence="9 10" key="1">
    <citation type="journal article" date="2016" name="Nat. Commun.">
        <title>Thousands of microbial genomes shed light on interconnected biogeochemical processes in an aquifer system.</title>
        <authorList>
            <person name="Anantharaman K."/>
            <person name="Brown C.T."/>
            <person name="Hug L.A."/>
            <person name="Sharon I."/>
            <person name="Castelle C.J."/>
            <person name="Probst A.J."/>
            <person name="Thomas B.C."/>
            <person name="Singh A."/>
            <person name="Wilkins M.J."/>
            <person name="Karaoz U."/>
            <person name="Brodie E.L."/>
            <person name="Williams K.H."/>
            <person name="Hubbard S.S."/>
            <person name="Banfield J.F."/>
        </authorList>
    </citation>
    <scope>NUCLEOTIDE SEQUENCE [LARGE SCALE GENOMIC DNA]</scope>
</reference>
<dbReference type="PANTHER" id="PTHR34138">
    <property type="entry name" value="CELL SHAPE-DETERMINING PROTEIN MREC"/>
    <property type="match status" value="1"/>
</dbReference>
<evidence type="ECO:0000313" key="9">
    <source>
        <dbReference type="EMBL" id="OGI42738.1"/>
    </source>
</evidence>
<dbReference type="Proteomes" id="UP000179344">
    <property type="component" value="Unassembled WGS sequence"/>
</dbReference>
<comment type="function">
    <text evidence="5">Involved in formation and maintenance of cell shape.</text>
</comment>
<evidence type="ECO:0000256" key="7">
    <source>
        <dbReference type="SAM" id="Phobius"/>
    </source>
</evidence>
<dbReference type="GO" id="GO:0008360">
    <property type="term" value="P:regulation of cell shape"/>
    <property type="evidence" value="ECO:0007669"/>
    <property type="project" value="UniProtKB-KW"/>
</dbReference>
<dbReference type="PANTHER" id="PTHR34138:SF1">
    <property type="entry name" value="CELL SHAPE-DETERMINING PROTEIN MREC"/>
    <property type="match status" value="1"/>
</dbReference>
<feature type="domain" description="Rod shape-determining protein MreC beta-barrel core" evidence="8">
    <location>
        <begin position="128"/>
        <end position="281"/>
    </location>
</feature>
<sequence length="302" mass="31924">MINVAGWSLRAPSNLTRLIFFVALSLLLMTLDHRGQHLGRIRAGLGVAVYPIQFVAALPSAAASWVSGLFTTRNDLEKNNAALAAEHQLLLARLQQFEALEAENERLRRMLGSAARVADKAVAADLLEVSSEPFARKVIVAKGSNDGVFVGQPVIDAHGVMGQVTEVAGARTSKVTLITDPGHAIPALVNRSGLRVLVFGTGAHDRLKVAHDMLKVPYLTATADIKEGDLLMSSGMGGTFPAGYPVGQVVKVVTDPNESFLDITVKPAALLSHSKQVLLIWPGATAKNAPPAAGARPAEAKQ</sequence>
<protein>
    <recommendedName>
        <fullName evidence="2 5">Cell shape-determining protein MreC</fullName>
    </recommendedName>
    <alternativeName>
        <fullName evidence="4 5">Cell shape protein MreC</fullName>
    </alternativeName>
</protein>
<dbReference type="Pfam" id="PF04085">
    <property type="entry name" value="MreC"/>
    <property type="match status" value="1"/>
</dbReference>
<evidence type="ECO:0000256" key="6">
    <source>
        <dbReference type="SAM" id="Coils"/>
    </source>
</evidence>
<keyword evidence="3 5" id="KW-0133">Cell shape</keyword>
<proteinExistence type="inferred from homology"/>
<keyword evidence="7" id="KW-1133">Transmembrane helix</keyword>
<name>A0A1F6TC71_9PROT</name>
<dbReference type="Gene3D" id="2.40.10.350">
    <property type="entry name" value="Rod shape-determining protein MreC, domain 2"/>
    <property type="match status" value="1"/>
</dbReference>
<feature type="transmembrane region" description="Helical" evidence="7">
    <location>
        <begin position="15"/>
        <end position="31"/>
    </location>
</feature>
<accession>A0A1F6TC71</accession>
<gene>
    <name evidence="9" type="ORF">A2V92_06205</name>
</gene>
<evidence type="ECO:0000256" key="3">
    <source>
        <dbReference type="ARBA" id="ARBA00022960"/>
    </source>
</evidence>